<dbReference type="eggNOG" id="COG0673">
    <property type="taxonomic scope" value="Bacteria"/>
</dbReference>
<reference evidence="4 5" key="2">
    <citation type="journal article" date="2011" name="Stand. Genomic Sci.">
        <title>Complete genome sequence of Truepera radiovictrix type strain (RQ-24).</title>
        <authorList>
            <person name="Ivanova N."/>
            <person name="Rohde C."/>
            <person name="Munk C."/>
            <person name="Nolan M."/>
            <person name="Lucas S."/>
            <person name="Del Rio T.G."/>
            <person name="Tice H."/>
            <person name="Deshpande S."/>
            <person name="Cheng J.F."/>
            <person name="Tapia R."/>
            <person name="Han C."/>
            <person name="Goodwin L."/>
            <person name="Pitluck S."/>
            <person name="Liolios K."/>
            <person name="Mavromatis K."/>
            <person name="Mikhailova N."/>
            <person name="Pati A."/>
            <person name="Chen A."/>
            <person name="Palaniappan K."/>
            <person name="Land M."/>
            <person name="Hauser L."/>
            <person name="Chang Y.J."/>
            <person name="Jeffries C.D."/>
            <person name="Brambilla E."/>
            <person name="Rohde M."/>
            <person name="Goker M."/>
            <person name="Tindall B.J."/>
            <person name="Woyke T."/>
            <person name="Bristow J."/>
            <person name="Eisen J.A."/>
            <person name="Markowitz V."/>
            <person name="Hugenholtz P."/>
            <person name="Kyrpides N.C."/>
            <person name="Klenk H.P."/>
            <person name="Lapidus A."/>
        </authorList>
    </citation>
    <scope>NUCLEOTIDE SEQUENCE [LARGE SCALE GENOMIC DNA]</scope>
    <source>
        <strain evidence="5">DSM 17093 / CIP 108686 / LMG 22925 / RQ-24</strain>
    </source>
</reference>
<proteinExistence type="predicted"/>
<dbReference type="STRING" id="649638.Trad_1846"/>
<dbReference type="SUPFAM" id="SSF55347">
    <property type="entry name" value="Glyceraldehyde-3-phosphate dehydrogenase-like, C-terminal domain"/>
    <property type="match status" value="1"/>
</dbReference>
<organism evidence="4 5">
    <name type="scientific">Truepera radiovictrix (strain DSM 17093 / CIP 108686 / LMG 22925 / RQ-24)</name>
    <dbReference type="NCBI Taxonomy" id="649638"/>
    <lineage>
        <taxon>Bacteria</taxon>
        <taxon>Thermotogati</taxon>
        <taxon>Deinococcota</taxon>
        <taxon>Deinococci</taxon>
        <taxon>Trueperales</taxon>
        <taxon>Trueperaceae</taxon>
        <taxon>Truepera</taxon>
    </lineage>
</organism>
<evidence type="ECO:0000259" key="2">
    <source>
        <dbReference type="Pfam" id="PF01408"/>
    </source>
</evidence>
<dbReference type="GO" id="GO:0000166">
    <property type="term" value="F:nucleotide binding"/>
    <property type="evidence" value="ECO:0007669"/>
    <property type="project" value="InterPro"/>
</dbReference>
<feature type="domain" description="GFO/IDH/MocA-like oxidoreductase" evidence="3">
    <location>
        <begin position="130"/>
        <end position="253"/>
    </location>
</feature>
<evidence type="ECO:0000313" key="5">
    <source>
        <dbReference type="Proteomes" id="UP000000379"/>
    </source>
</evidence>
<feature type="domain" description="Gfo/Idh/MocA-like oxidoreductase N-terminal" evidence="2">
    <location>
        <begin position="6"/>
        <end position="120"/>
    </location>
</feature>
<dbReference type="Pfam" id="PF22725">
    <property type="entry name" value="GFO_IDH_MocA_C3"/>
    <property type="match status" value="1"/>
</dbReference>
<dbReference type="InterPro" id="IPR055170">
    <property type="entry name" value="GFO_IDH_MocA-like_dom"/>
</dbReference>
<protein>
    <submittedName>
        <fullName evidence="4">Oxidoreductase domain protein</fullName>
    </submittedName>
</protein>
<evidence type="ECO:0000259" key="3">
    <source>
        <dbReference type="Pfam" id="PF22725"/>
    </source>
</evidence>
<evidence type="ECO:0000256" key="1">
    <source>
        <dbReference type="SAM" id="MobiDB-lite"/>
    </source>
</evidence>
<name>D7CQH8_TRURR</name>
<dbReference type="Proteomes" id="UP000000379">
    <property type="component" value="Chromosome"/>
</dbReference>
<dbReference type="PANTHER" id="PTHR43249">
    <property type="entry name" value="UDP-N-ACETYL-2-AMINO-2-DEOXY-D-GLUCURONATE OXIDASE"/>
    <property type="match status" value="1"/>
</dbReference>
<gene>
    <name evidence="4" type="ordered locus">Trad_1846</name>
</gene>
<accession>D7CQH8</accession>
<dbReference type="AlphaFoldDB" id="D7CQH8"/>
<dbReference type="EMBL" id="CP002049">
    <property type="protein sequence ID" value="ADI14962.1"/>
    <property type="molecule type" value="Genomic_DNA"/>
</dbReference>
<dbReference type="Gene3D" id="3.40.50.720">
    <property type="entry name" value="NAD(P)-binding Rossmann-like Domain"/>
    <property type="match status" value="1"/>
</dbReference>
<dbReference type="InterPro" id="IPR000683">
    <property type="entry name" value="Gfo/Idh/MocA-like_OxRdtase_N"/>
</dbReference>
<dbReference type="InterPro" id="IPR052515">
    <property type="entry name" value="Gfo/Idh/MocA_Oxidoreductase"/>
</dbReference>
<evidence type="ECO:0000313" key="4">
    <source>
        <dbReference type="EMBL" id="ADI14962.1"/>
    </source>
</evidence>
<dbReference type="PANTHER" id="PTHR43249:SF1">
    <property type="entry name" value="D-GLUCOSIDE 3-DEHYDROGENASE"/>
    <property type="match status" value="1"/>
</dbReference>
<sequence length="341" mass="36079">MAGEIGFAILGTGMVADYHRRAIEEAPGARLVAVGHYDPARFEALSQRFGVPCLSLEDLLEHPEVDAVCLATPSGQHAEQAVAAARAGKHVLVEKPMALTLEDADAMIKACNRAGVKLGVVLQRRTEPLFRRVREAVLAGDLGTLSLGLVTLPYYRPQRYFDGAAWRGTWALDGGGVLMNQGIHLVDLLVWLMGDPLEAQAYAGTLARAIEVEDTLAATLRFPGGALATITATTTAAPGFAHRLELYGTGGGIQIEGESLTRWQLARPEAARVAAPPVSKTQSAGSGGDPRGIAATGHLRVVADFADSIRQDRPPEIGGAEGRRSLAAVRMIYEAAGLPRP</sequence>
<dbReference type="Gene3D" id="3.30.360.10">
    <property type="entry name" value="Dihydrodipicolinate Reductase, domain 2"/>
    <property type="match status" value="1"/>
</dbReference>
<reference evidence="5" key="1">
    <citation type="submission" date="2010-05" db="EMBL/GenBank/DDBJ databases">
        <title>The complete genome of Truepera radiovictris DSM 17093.</title>
        <authorList>
            <consortium name="US DOE Joint Genome Institute (JGI-PGF)"/>
            <person name="Lucas S."/>
            <person name="Copeland A."/>
            <person name="Lapidus A."/>
            <person name="Glavina del Rio T."/>
            <person name="Dalin E."/>
            <person name="Tice H."/>
            <person name="Bruce D."/>
            <person name="Goodwin L."/>
            <person name="Pitluck S."/>
            <person name="Kyrpides N."/>
            <person name="Mavromatis K."/>
            <person name="Ovchinnikova G."/>
            <person name="Munk A.C."/>
            <person name="Detter J.C."/>
            <person name="Han C."/>
            <person name="Tapia R."/>
            <person name="Land M."/>
            <person name="Hauser L."/>
            <person name="Markowitz V."/>
            <person name="Cheng J.-F."/>
            <person name="Hugenholtz P."/>
            <person name="Woyke T."/>
            <person name="Wu D."/>
            <person name="Tindall B."/>
            <person name="Pomrenke H.G."/>
            <person name="Brambilla E."/>
            <person name="Klenk H.-P."/>
            <person name="Eisen J.A."/>
        </authorList>
    </citation>
    <scope>NUCLEOTIDE SEQUENCE [LARGE SCALE GENOMIC DNA]</scope>
    <source>
        <strain evidence="5">DSM 17093 / CIP 108686 / LMG 22925 / RQ-24</strain>
    </source>
</reference>
<dbReference type="InterPro" id="IPR036291">
    <property type="entry name" value="NAD(P)-bd_dom_sf"/>
</dbReference>
<dbReference type="Pfam" id="PF01408">
    <property type="entry name" value="GFO_IDH_MocA"/>
    <property type="match status" value="1"/>
</dbReference>
<dbReference type="HOGENOM" id="CLU_023194_1_0_0"/>
<feature type="region of interest" description="Disordered" evidence="1">
    <location>
        <begin position="272"/>
        <end position="293"/>
    </location>
</feature>
<keyword evidence="5" id="KW-1185">Reference proteome</keyword>
<dbReference type="KEGG" id="tra:Trad_1846"/>
<dbReference type="SUPFAM" id="SSF51735">
    <property type="entry name" value="NAD(P)-binding Rossmann-fold domains"/>
    <property type="match status" value="1"/>
</dbReference>